<evidence type="ECO:0000313" key="1">
    <source>
        <dbReference type="EMBL" id="ADG06645.1"/>
    </source>
</evidence>
<name>D5WQN6_KYRT2</name>
<protein>
    <submittedName>
        <fullName evidence="1">Uncharacterized protein</fullName>
    </submittedName>
</protein>
<keyword evidence="2" id="KW-1185">Reference proteome</keyword>
<accession>D5WQN6</accession>
<organism evidence="1 2">
    <name type="scientific">Kyrpidia tusciae (strain DSM 2912 / NBRC 15312 / T2)</name>
    <name type="common">Bacillus tusciae</name>
    <dbReference type="NCBI Taxonomy" id="562970"/>
    <lineage>
        <taxon>Bacteria</taxon>
        <taxon>Bacillati</taxon>
        <taxon>Bacillota</taxon>
        <taxon>Bacilli</taxon>
        <taxon>Bacillales</taxon>
        <taxon>Alicyclobacillaceae</taxon>
        <taxon>Kyrpidia</taxon>
    </lineage>
</organism>
<dbReference type="AlphaFoldDB" id="D5WQN6"/>
<reference evidence="1 2" key="1">
    <citation type="journal article" date="2011" name="Stand. Genomic Sci.">
        <title>Complete genome sequence of the thermophilic, hydrogen-oxidizing Bacillus tusciae type strain (T2) and reclassification in the new genus, Kyrpidia gen. nov. as Kyrpidia tusciae comb. nov. and emendation of the family Alicyclobacillaceae da Costa and Rainey, 2010.</title>
        <authorList>
            <person name="Klenk H.P."/>
            <person name="Lapidus A."/>
            <person name="Chertkov O."/>
            <person name="Copeland A."/>
            <person name="Del Rio T.G."/>
            <person name="Nolan M."/>
            <person name="Lucas S."/>
            <person name="Chen F."/>
            <person name="Tice H."/>
            <person name="Cheng J.F."/>
            <person name="Han C."/>
            <person name="Bruce D."/>
            <person name="Goodwin L."/>
            <person name="Pitluck S."/>
            <person name="Pati A."/>
            <person name="Ivanova N."/>
            <person name="Mavromatis K."/>
            <person name="Daum C."/>
            <person name="Chen A."/>
            <person name="Palaniappan K."/>
            <person name="Chang Y.J."/>
            <person name="Land M."/>
            <person name="Hauser L."/>
            <person name="Jeffries C.D."/>
            <person name="Detter J.C."/>
            <person name="Rohde M."/>
            <person name="Abt B."/>
            <person name="Pukall R."/>
            <person name="Goker M."/>
            <person name="Bristow J."/>
            <person name="Markowitz V."/>
            <person name="Hugenholtz P."/>
            <person name="Eisen J.A."/>
        </authorList>
    </citation>
    <scope>NUCLEOTIDE SEQUENCE [LARGE SCALE GENOMIC DNA]</scope>
    <source>
        <strain evidence="1 2">DSM 2912</strain>
    </source>
</reference>
<dbReference type="KEGG" id="bts:Btus_1950"/>
<sequence length="86" mass="9687">MSMFTIADKRGGTYTVRALDEDGGVRVIVDYELHRAVGEYVPIGVHCVFNEFYDHWDAGRLIADLEDQRLGELASIFRADGRASHD</sequence>
<dbReference type="EMBL" id="CP002017">
    <property type="protein sequence ID" value="ADG06645.1"/>
    <property type="molecule type" value="Genomic_DNA"/>
</dbReference>
<dbReference type="Proteomes" id="UP000002368">
    <property type="component" value="Chromosome"/>
</dbReference>
<dbReference type="HOGENOM" id="CLU_2493872_0_0_9"/>
<dbReference type="STRING" id="562970.Btus_1950"/>
<evidence type="ECO:0000313" key="2">
    <source>
        <dbReference type="Proteomes" id="UP000002368"/>
    </source>
</evidence>
<gene>
    <name evidence="1" type="ordered locus">Btus_1950</name>
</gene>
<dbReference type="RefSeq" id="WP_013075931.1">
    <property type="nucleotide sequence ID" value="NC_014098.1"/>
</dbReference>
<proteinExistence type="predicted"/>